<dbReference type="EMBL" id="CP004375">
    <property type="protein sequence ID" value="AGM31627.1"/>
    <property type="molecule type" value="Genomic_DNA"/>
</dbReference>
<protein>
    <submittedName>
        <fullName evidence="1">Uncharacterized protein</fullName>
    </submittedName>
</protein>
<geneLocation type="plasmid" evidence="1 2">
    <name>1</name>
</geneLocation>
<accession>A0AB33AIR5</accession>
<reference evidence="1 2" key="1">
    <citation type="journal article" date="2013" name="Genome Announc.">
        <title>Complete Genome Sequence of Mycobacterium massiliense Clinical Strain Asan 50594, Belonging to the Type II Genotype.</title>
        <authorList>
            <person name="Kim B.J."/>
            <person name="Kim B.R."/>
            <person name="Hong S.H."/>
            <person name="Seok S.H."/>
            <person name="Kook Y.H."/>
            <person name="Kim B.J."/>
        </authorList>
    </citation>
    <scope>NUCLEOTIDE SEQUENCE [LARGE SCALE GENOMIC DNA]</scope>
    <source>
        <strain evidence="1 2">50594</strain>
    </source>
</reference>
<proteinExistence type="predicted"/>
<name>A0AB33AIR5_9MYCO</name>
<gene>
    <name evidence="1" type="ORF">MASS_1p0067</name>
</gene>
<dbReference type="Proteomes" id="UP000013961">
    <property type="component" value="Plasmid 1"/>
</dbReference>
<dbReference type="AlphaFoldDB" id="A0AB33AIR5"/>
<organism evidence="1 2">
    <name type="scientific">Mycobacteroides abscessus subsp. bolletii 50594</name>
    <dbReference type="NCBI Taxonomy" id="1303024"/>
    <lineage>
        <taxon>Bacteria</taxon>
        <taxon>Bacillati</taxon>
        <taxon>Actinomycetota</taxon>
        <taxon>Actinomycetes</taxon>
        <taxon>Mycobacteriales</taxon>
        <taxon>Mycobacteriaceae</taxon>
        <taxon>Mycobacteroides</taxon>
        <taxon>Mycobacteroides abscessus</taxon>
    </lineage>
</organism>
<keyword evidence="1" id="KW-0614">Plasmid</keyword>
<evidence type="ECO:0000313" key="1">
    <source>
        <dbReference type="EMBL" id="AGM31627.1"/>
    </source>
</evidence>
<dbReference type="KEGG" id="mabb:MASS_1p0067"/>
<evidence type="ECO:0000313" key="2">
    <source>
        <dbReference type="Proteomes" id="UP000013961"/>
    </source>
</evidence>
<sequence>MAVTSPEIRQIVDNFYDQHLLLPEEWTARQREDYLETQAANISRQVADLAATMGERAVKDWKRQHGQAPDYLTRVGLLNTARSQAMETVLTNELYEQIAPEEDPPQEPPSSLPDRHHLPWEQRWTNSQHRREPTDQIEELVATVWPVPDFSAVFRVKAGYLLAARDEDQLPLPSHRDDPLAATLAPLIYADLRRDGLPER</sequence>